<dbReference type="SUPFAM" id="SSF52283">
    <property type="entry name" value="Formate/glycerate dehydrogenase catalytic domain-like"/>
    <property type="match status" value="1"/>
</dbReference>
<evidence type="ECO:0000259" key="6">
    <source>
        <dbReference type="Pfam" id="PF02826"/>
    </source>
</evidence>
<dbReference type="AlphaFoldDB" id="A0A9W7E5H6"/>
<protein>
    <recommendedName>
        <fullName evidence="9">Glycerate dehydrogenase</fullName>
    </recommendedName>
</protein>
<feature type="domain" description="D-isomer specific 2-hydroxyacid dehydrogenase catalytic" evidence="5">
    <location>
        <begin position="33"/>
        <end position="331"/>
    </location>
</feature>
<name>A0A9W7E5H6_9STRA</name>
<evidence type="ECO:0000259" key="5">
    <source>
        <dbReference type="Pfam" id="PF00389"/>
    </source>
</evidence>
<dbReference type="InterPro" id="IPR050418">
    <property type="entry name" value="D-iso_2-hydroxyacid_DH_PdxB"/>
</dbReference>
<dbReference type="EMBL" id="BRXY01000108">
    <property type="protein sequence ID" value="GMH66408.1"/>
    <property type="molecule type" value="Genomic_DNA"/>
</dbReference>
<keyword evidence="3" id="KW-0520">NAD</keyword>
<dbReference type="InterPro" id="IPR006139">
    <property type="entry name" value="D-isomer_2_OHA_DH_cat_dom"/>
</dbReference>
<comment type="caution">
    <text evidence="7">The sequence shown here is derived from an EMBL/GenBank/DDBJ whole genome shotgun (WGS) entry which is preliminary data.</text>
</comment>
<dbReference type="InterPro" id="IPR029753">
    <property type="entry name" value="D-isomer_DH_CS"/>
</dbReference>
<evidence type="ECO:0000256" key="4">
    <source>
        <dbReference type="RuleBase" id="RU003719"/>
    </source>
</evidence>
<dbReference type="Proteomes" id="UP001165085">
    <property type="component" value="Unassembled WGS sequence"/>
</dbReference>
<dbReference type="PROSITE" id="PS00671">
    <property type="entry name" value="D_2_HYDROXYACID_DH_3"/>
    <property type="match status" value="1"/>
</dbReference>
<evidence type="ECO:0000313" key="8">
    <source>
        <dbReference type="Proteomes" id="UP001165085"/>
    </source>
</evidence>
<evidence type="ECO:0008006" key="9">
    <source>
        <dbReference type="Google" id="ProtNLM"/>
    </source>
</evidence>
<dbReference type="Pfam" id="PF02826">
    <property type="entry name" value="2-Hacid_dh_C"/>
    <property type="match status" value="1"/>
</dbReference>
<dbReference type="GO" id="GO:0051287">
    <property type="term" value="F:NAD binding"/>
    <property type="evidence" value="ECO:0007669"/>
    <property type="project" value="InterPro"/>
</dbReference>
<dbReference type="OrthoDB" id="9991913at2759"/>
<dbReference type="Gene3D" id="3.40.50.720">
    <property type="entry name" value="NAD(P)-binding Rossmann-like Domain"/>
    <property type="match status" value="2"/>
</dbReference>
<evidence type="ECO:0000256" key="2">
    <source>
        <dbReference type="ARBA" id="ARBA00023002"/>
    </source>
</evidence>
<reference evidence="8" key="1">
    <citation type="journal article" date="2023" name="Commun. Biol.">
        <title>Genome analysis of Parmales, the sister group of diatoms, reveals the evolutionary specialization of diatoms from phago-mixotrophs to photoautotrophs.</title>
        <authorList>
            <person name="Ban H."/>
            <person name="Sato S."/>
            <person name="Yoshikawa S."/>
            <person name="Yamada K."/>
            <person name="Nakamura Y."/>
            <person name="Ichinomiya M."/>
            <person name="Sato N."/>
            <person name="Blanc-Mathieu R."/>
            <person name="Endo H."/>
            <person name="Kuwata A."/>
            <person name="Ogata H."/>
        </authorList>
    </citation>
    <scope>NUCLEOTIDE SEQUENCE [LARGE SCALE GENOMIC DNA]</scope>
    <source>
        <strain evidence="8">NIES 3701</strain>
    </source>
</reference>
<accession>A0A9W7E5H6</accession>
<keyword evidence="8" id="KW-1185">Reference proteome</keyword>
<keyword evidence="2 4" id="KW-0560">Oxidoreductase</keyword>
<evidence type="ECO:0000313" key="7">
    <source>
        <dbReference type="EMBL" id="GMH66408.1"/>
    </source>
</evidence>
<feature type="domain" description="D-isomer specific 2-hydroxyacid dehydrogenase NAD-binding" evidence="6">
    <location>
        <begin position="152"/>
        <end position="307"/>
    </location>
</feature>
<sequence>MRASSTAASDLPSLVMLNAGRINFDGKLDFSPLEKLANITQYDTTSEEQIIERVQGHDIVLNKEMPIPSHIVNSFPPSVKLISELGTGYNNISTSSCTSKSISVNSLPTYATSAMSQQVITSILALSSSLHTQIISLTKNDRTYMSQCHLGPLPHSEVSSKTLGLIGGLGTIGTSVTKTAQSMGMNVISTSSSKPVGHSTDIGVEVVDVERLFKESDYVSIHCPLNKDTEGMVGKRLIEMMKPTAFLINTSRGPILNSEDLIDCLKRGVIAGAALDVYGEGSAPPPALEEGSGLWGMEKVILTPHIGWQRLETRQRIVDMTAEGIVRWREEGKGNVC</sequence>
<gene>
    <name evidence="7" type="ORF">TrST_g2998</name>
</gene>
<dbReference type="Pfam" id="PF00389">
    <property type="entry name" value="2-Hacid_dh"/>
    <property type="match status" value="1"/>
</dbReference>
<dbReference type="PANTHER" id="PTHR43761">
    <property type="entry name" value="D-ISOMER SPECIFIC 2-HYDROXYACID DEHYDROGENASE FAMILY PROTEIN (AFU_ORTHOLOGUE AFUA_1G13630)"/>
    <property type="match status" value="1"/>
</dbReference>
<dbReference type="GO" id="GO:0016616">
    <property type="term" value="F:oxidoreductase activity, acting on the CH-OH group of donors, NAD or NADP as acceptor"/>
    <property type="evidence" value="ECO:0007669"/>
    <property type="project" value="InterPro"/>
</dbReference>
<evidence type="ECO:0000256" key="3">
    <source>
        <dbReference type="ARBA" id="ARBA00023027"/>
    </source>
</evidence>
<organism evidence="7 8">
    <name type="scientific">Triparma strigata</name>
    <dbReference type="NCBI Taxonomy" id="1606541"/>
    <lineage>
        <taxon>Eukaryota</taxon>
        <taxon>Sar</taxon>
        <taxon>Stramenopiles</taxon>
        <taxon>Ochrophyta</taxon>
        <taxon>Bolidophyceae</taxon>
        <taxon>Parmales</taxon>
        <taxon>Triparmaceae</taxon>
        <taxon>Triparma</taxon>
    </lineage>
</organism>
<proteinExistence type="inferred from homology"/>
<comment type="similarity">
    <text evidence="1 4">Belongs to the D-isomer specific 2-hydroxyacid dehydrogenase family.</text>
</comment>
<dbReference type="SUPFAM" id="SSF51735">
    <property type="entry name" value="NAD(P)-binding Rossmann-fold domains"/>
    <property type="match status" value="1"/>
</dbReference>
<evidence type="ECO:0000256" key="1">
    <source>
        <dbReference type="ARBA" id="ARBA00005854"/>
    </source>
</evidence>
<dbReference type="InterPro" id="IPR006140">
    <property type="entry name" value="D-isomer_DH_NAD-bd"/>
</dbReference>
<dbReference type="PANTHER" id="PTHR43761:SF1">
    <property type="entry name" value="D-ISOMER SPECIFIC 2-HYDROXYACID DEHYDROGENASE CATALYTIC DOMAIN-CONTAINING PROTEIN-RELATED"/>
    <property type="match status" value="1"/>
</dbReference>
<dbReference type="InterPro" id="IPR036291">
    <property type="entry name" value="NAD(P)-bd_dom_sf"/>
</dbReference>